<feature type="compositionally biased region" description="Pro residues" evidence="9">
    <location>
        <begin position="13"/>
        <end position="23"/>
    </location>
</feature>
<name>A0A369JDG7_HYPMA</name>
<dbReference type="Pfam" id="PF05236">
    <property type="entry name" value="TAF4"/>
    <property type="match status" value="1"/>
</dbReference>
<evidence type="ECO:0000256" key="7">
    <source>
        <dbReference type="ARBA" id="ARBA00025346"/>
    </source>
</evidence>
<evidence type="ECO:0000256" key="5">
    <source>
        <dbReference type="ARBA" id="ARBA00023163"/>
    </source>
</evidence>
<dbReference type="InterPro" id="IPR045144">
    <property type="entry name" value="TAF4"/>
</dbReference>
<dbReference type="AlphaFoldDB" id="A0A369JDG7"/>
<comment type="subcellular location">
    <subcellularLocation>
        <location evidence="1">Nucleus</location>
    </subcellularLocation>
</comment>
<dbReference type="FunCoup" id="A0A369JDG7">
    <property type="interactions" value="19"/>
</dbReference>
<dbReference type="InterPro" id="IPR007900">
    <property type="entry name" value="TAF4_C"/>
</dbReference>
<evidence type="ECO:0000256" key="3">
    <source>
        <dbReference type="ARBA" id="ARBA00017306"/>
    </source>
</evidence>
<evidence type="ECO:0000256" key="1">
    <source>
        <dbReference type="ARBA" id="ARBA00004123"/>
    </source>
</evidence>
<dbReference type="GO" id="GO:0003677">
    <property type="term" value="F:DNA binding"/>
    <property type="evidence" value="ECO:0007669"/>
    <property type="project" value="TreeGrafter"/>
</dbReference>
<feature type="domain" description="Transcription initiation factor TFIID component TAF4 C-terminal" evidence="10">
    <location>
        <begin position="115"/>
        <end position="429"/>
    </location>
</feature>
<dbReference type="Proteomes" id="UP000076154">
    <property type="component" value="Unassembled WGS sequence"/>
</dbReference>
<feature type="compositionally biased region" description="Low complexity" evidence="9">
    <location>
        <begin position="85"/>
        <end position="102"/>
    </location>
</feature>
<dbReference type="CDD" id="cd08045">
    <property type="entry name" value="HFD_TAF4"/>
    <property type="match status" value="1"/>
</dbReference>
<feature type="compositionally biased region" description="Low complexity" evidence="9">
    <location>
        <begin position="33"/>
        <end position="51"/>
    </location>
</feature>
<dbReference type="GO" id="GO:0005669">
    <property type="term" value="C:transcription factor TFIID complex"/>
    <property type="evidence" value="ECO:0007669"/>
    <property type="project" value="InterPro"/>
</dbReference>
<evidence type="ECO:0000256" key="9">
    <source>
        <dbReference type="SAM" id="MobiDB-lite"/>
    </source>
</evidence>
<dbReference type="GO" id="GO:0016251">
    <property type="term" value="F:RNA polymerase II general transcription initiation factor activity"/>
    <property type="evidence" value="ECO:0007669"/>
    <property type="project" value="TreeGrafter"/>
</dbReference>
<keyword evidence="6" id="KW-0539">Nucleus</keyword>
<evidence type="ECO:0000256" key="2">
    <source>
        <dbReference type="ARBA" id="ARBA00006178"/>
    </source>
</evidence>
<gene>
    <name evidence="11" type="primary">taf4</name>
    <name evidence="11" type="ORF">Hypma_013025</name>
</gene>
<comment type="function">
    <text evidence="7">Functions as a component of the DNA-binding general transcription factor complex TFIID. Binding of TFIID to a promoter (with or without TATA element) is the initial step in pre-initiation complex (PIC) formation. TFIID plays a key role in the regulation of gene expression by RNA polymerase II through different activities such as transcription activator interaction, core promoter recognition and selectivity, TFIIA and TFIIB interaction, chromatin modification (histone acetylation by TAF1), facilitation of DNA opening and initiation of transcription.</text>
</comment>
<protein>
    <recommendedName>
        <fullName evidence="3">Transcription initiation factor TFIID subunit 4</fullName>
    </recommendedName>
    <alternativeName>
        <fullName evidence="8">TBP-associated factor 4</fullName>
    </alternativeName>
</protein>
<evidence type="ECO:0000313" key="11">
    <source>
        <dbReference type="EMBL" id="RDB19918.1"/>
    </source>
</evidence>
<dbReference type="OrthoDB" id="21060at2759"/>
<dbReference type="EMBL" id="LUEZ02000071">
    <property type="protein sequence ID" value="RDB19918.1"/>
    <property type="molecule type" value="Genomic_DNA"/>
</dbReference>
<reference evidence="11" key="1">
    <citation type="submission" date="2018-04" db="EMBL/GenBank/DDBJ databases">
        <title>Whole genome sequencing of Hypsizygus marmoreus.</title>
        <authorList>
            <person name="Choi I.-G."/>
            <person name="Min B."/>
            <person name="Kim J.-G."/>
            <person name="Kim S."/>
            <person name="Oh Y.-L."/>
            <person name="Kong W.-S."/>
            <person name="Park H."/>
            <person name="Jeong J."/>
            <person name="Song E.-S."/>
        </authorList>
    </citation>
    <scope>NUCLEOTIDE SEQUENCE [LARGE SCALE GENOMIC DNA]</scope>
    <source>
        <strain evidence="11">51987-8</strain>
    </source>
</reference>
<feature type="region of interest" description="Disordered" evidence="9">
    <location>
        <begin position="276"/>
        <end position="321"/>
    </location>
</feature>
<evidence type="ECO:0000256" key="6">
    <source>
        <dbReference type="ARBA" id="ARBA00023242"/>
    </source>
</evidence>
<feature type="region of interest" description="Disordered" evidence="9">
    <location>
        <begin position="132"/>
        <end position="159"/>
    </location>
</feature>
<feature type="region of interest" description="Disordered" evidence="9">
    <location>
        <begin position="85"/>
        <end position="112"/>
    </location>
</feature>
<dbReference type="PANTHER" id="PTHR15138:SF14">
    <property type="entry name" value="TRANSCRIPTION INITIATION FACTOR TFIID SUBUNIT 4"/>
    <property type="match status" value="1"/>
</dbReference>
<evidence type="ECO:0000313" key="12">
    <source>
        <dbReference type="Proteomes" id="UP000076154"/>
    </source>
</evidence>
<feature type="compositionally biased region" description="Basic and acidic residues" evidence="9">
    <location>
        <begin position="132"/>
        <end position="151"/>
    </location>
</feature>
<evidence type="ECO:0000259" key="10">
    <source>
        <dbReference type="Pfam" id="PF05236"/>
    </source>
</evidence>
<feature type="compositionally biased region" description="Polar residues" evidence="9">
    <location>
        <begin position="103"/>
        <end position="112"/>
    </location>
</feature>
<accession>A0A369JDG7</accession>
<feature type="compositionally biased region" description="Low complexity" evidence="9">
    <location>
        <begin position="343"/>
        <end position="388"/>
    </location>
</feature>
<dbReference type="STRING" id="39966.A0A369JDG7"/>
<organism evidence="11 12">
    <name type="scientific">Hypsizygus marmoreus</name>
    <name type="common">White beech mushroom</name>
    <name type="synonym">Agaricus marmoreus</name>
    <dbReference type="NCBI Taxonomy" id="39966"/>
    <lineage>
        <taxon>Eukaryota</taxon>
        <taxon>Fungi</taxon>
        <taxon>Dikarya</taxon>
        <taxon>Basidiomycota</taxon>
        <taxon>Agaricomycotina</taxon>
        <taxon>Agaricomycetes</taxon>
        <taxon>Agaricomycetidae</taxon>
        <taxon>Agaricales</taxon>
        <taxon>Tricholomatineae</taxon>
        <taxon>Lyophyllaceae</taxon>
        <taxon>Hypsizygus</taxon>
    </lineage>
</organism>
<comment type="similarity">
    <text evidence="2">Belongs to the TAF4 family.</text>
</comment>
<feature type="region of interest" description="Disordered" evidence="9">
    <location>
        <begin position="1"/>
        <end position="51"/>
    </location>
</feature>
<keyword evidence="5" id="KW-0804">Transcription</keyword>
<proteinExistence type="inferred from homology"/>
<evidence type="ECO:0000256" key="4">
    <source>
        <dbReference type="ARBA" id="ARBA00023015"/>
    </source>
</evidence>
<keyword evidence="4" id="KW-0805">Transcription regulation</keyword>
<dbReference type="PANTHER" id="PTHR15138">
    <property type="entry name" value="TRANSCRIPTION INITIATION FACTOR TFIID SUBUNIT 4"/>
    <property type="match status" value="1"/>
</dbReference>
<sequence length="441" mass="47213">MKAESDTTSTPVPSTPTPTPTPYAPTQWATASQIPIDPALQQQQPQHATTTAYQHYQAYTSHYPQATYPHYQPYTTAVMPQTAAAQTPTATAQRQAVTAPQTSSSGMDTSDIATLNDALGSAGVDLRAEEETLQRSHEQQHSYRSFEDRTRKQPATPSFDTRFLGATMRAIGTQHKISRIPDDSINYLALALRARLQDLITAMITASHHRTDTQFDRPASLYEDGSAMWSIVVRSDVAKQLAALEKVEREDEIRIRRERKERMDMAAAHAAALAAQANGTASQMSQDGYDDMEGGAKKKRKKDGPGVTARNMSEDVRKKMSNAVATQAAGLGGKYAWMNASAAGTPAPKAKPAAAPTTTAGSPAPTGAATSPATTTAPAPGAVGASSSWARPYVPTKKSTTPSQAPEEEDTRTAITMRDAMFVIEKERGHGGGRGAARGWV</sequence>
<dbReference type="GO" id="GO:0006367">
    <property type="term" value="P:transcription initiation at RNA polymerase II promoter"/>
    <property type="evidence" value="ECO:0007669"/>
    <property type="project" value="TreeGrafter"/>
</dbReference>
<keyword evidence="12" id="KW-1185">Reference proteome</keyword>
<dbReference type="GO" id="GO:0003743">
    <property type="term" value="F:translation initiation factor activity"/>
    <property type="evidence" value="ECO:0007669"/>
    <property type="project" value="UniProtKB-KW"/>
</dbReference>
<evidence type="ECO:0000256" key="8">
    <source>
        <dbReference type="ARBA" id="ARBA00031747"/>
    </source>
</evidence>
<dbReference type="InParanoid" id="A0A369JDG7"/>
<comment type="caution">
    <text evidence="11">The sequence shown here is derived from an EMBL/GenBank/DDBJ whole genome shotgun (WGS) entry which is preliminary data.</text>
</comment>
<feature type="region of interest" description="Disordered" evidence="9">
    <location>
        <begin position="343"/>
        <end position="412"/>
    </location>
</feature>